<evidence type="ECO:0000313" key="7">
    <source>
        <dbReference type="EMBL" id="AKC88703.1"/>
    </source>
</evidence>
<evidence type="ECO:0000256" key="2">
    <source>
        <dbReference type="ARBA" id="ARBA00023015"/>
    </source>
</evidence>
<gene>
    <name evidence="7" type="primary">sig4</name>
</gene>
<dbReference type="Pfam" id="PF04539">
    <property type="entry name" value="Sigma70_r3"/>
    <property type="match status" value="1"/>
</dbReference>
<dbReference type="CDD" id="cd06171">
    <property type="entry name" value="Sigma70_r4"/>
    <property type="match status" value="1"/>
</dbReference>
<dbReference type="SUPFAM" id="SSF88946">
    <property type="entry name" value="Sigma2 domain of RNA polymerase sigma factors"/>
    <property type="match status" value="1"/>
</dbReference>
<keyword evidence="2" id="KW-0805">Transcription regulation</keyword>
<dbReference type="EMBL" id="KJ916934">
    <property type="protein sequence ID" value="AKC88703.1"/>
    <property type="molecule type" value="mRNA"/>
</dbReference>
<keyword evidence="5" id="KW-0804">Transcription</keyword>
<evidence type="ECO:0000256" key="1">
    <source>
        <dbReference type="ARBA" id="ARBA00007788"/>
    </source>
</evidence>
<dbReference type="Gene3D" id="1.20.120.1810">
    <property type="match status" value="1"/>
</dbReference>
<dbReference type="AlphaFoldDB" id="A0A0G2SY81"/>
<keyword evidence="4" id="KW-0238">DNA-binding</keyword>
<dbReference type="InterPro" id="IPR000943">
    <property type="entry name" value="RNA_pol_sigma70"/>
</dbReference>
<protein>
    <submittedName>
        <fullName evidence="7">Sigma factor</fullName>
    </submittedName>
</protein>
<dbReference type="Gene3D" id="1.10.10.10">
    <property type="entry name" value="Winged helix-like DNA-binding domain superfamily/Winged helix DNA-binding domain"/>
    <property type="match status" value="2"/>
</dbReference>
<dbReference type="PRINTS" id="PR00046">
    <property type="entry name" value="SIGMA70FCT"/>
</dbReference>
<dbReference type="PANTHER" id="PTHR30603:SF47">
    <property type="entry name" value="RNA POLYMERASE SIGMA FACTOR SIGD, CHLOROPLASTIC"/>
    <property type="match status" value="1"/>
</dbReference>
<dbReference type="GO" id="GO:0006352">
    <property type="term" value="P:DNA-templated transcription initiation"/>
    <property type="evidence" value="ECO:0007669"/>
    <property type="project" value="InterPro"/>
</dbReference>
<dbReference type="InterPro" id="IPR007624">
    <property type="entry name" value="RNA_pol_sigma70_r3"/>
</dbReference>
<dbReference type="PANTHER" id="PTHR30603">
    <property type="entry name" value="RNA POLYMERASE SIGMA FACTOR RPO"/>
    <property type="match status" value="1"/>
</dbReference>
<dbReference type="SUPFAM" id="SSF88659">
    <property type="entry name" value="Sigma3 and sigma4 domains of RNA polymerase sigma factors"/>
    <property type="match status" value="2"/>
</dbReference>
<evidence type="ECO:0000256" key="3">
    <source>
        <dbReference type="ARBA" id="ARBA00023082"/>
    </source>
</evidence>
<dbReference type="PROSITE" id="PS00715">
    <property type="entry name" value="SIGMA70_1"/>
    <property type="match status" value="1"/>
</dbReference>
<dbReference type="InterPro" id="IPR050239">
    <property type="entry name" value="Sigma-70_RNA_pol_init_factors"/>
</dbReference>
<dbReference type="GO" id="GO:0003677">
    <property type="term" value="F:DNA binding"/>
    <property type="evidence" value="ECO:0007669"/>
    <property type="project" value="UniProtKB-KW"/>
</dbReference>
<dbReference type="InterPro" id="IPR013325">
    <property type="entry name" value="RNA_pol_sigma_r2"/>
</dbReference>
<dbReference type="InterPro" id="IPR013324">
    <property type="entry name" value="RNA_pol_sigma_r3/r4-like"/>
</dbReference>
<dbReference type="Pfam" id="PF04542">
    <property type="entry name" value="Sigma70_r2"/>
    <property type="match status" value="1"/>
</dbReference>
<name>A0A0G2SY81_9ROSI</name>
<keyword evidence="3" id="KW-0731">Sigma factor</keyword>
<organism evidence="7">
    <name type="scientific">California macrophylla</name>
    <dbReference type="NCBI Taxonomy" id="337344"/>
    <lineage>
        <taxon>Eukaryota</taxon>
        <taxon>Viridiplantae</taxon>
        <taxon>Streptophyta</taxon>
        <taxon>Embryophyta</taxon>
        <taxon>Tracheophyta</taxon>
        <taxon>Spermatophyta</taxon>
        <taxon>Magnoliopsida</taxon>
        <taxon>eudicotyledons</taxon>
        <taxon>Gunneridae</taxon>
        <taxon>Pentapetalae</taxon>
        <taxon>rosids</taxon>
        <taxon>malvids</taxon>
        <taxon>Geraniales</taxon>
        <taxon>Geraniaceae</taxon>
        <taxon>California</taxon>
    </lineage>
</organism>
<evidence type="ECO:0000259" key="6">
    <source>
        <dbReference type="PROSITE" id="PS00715"/>
    </source>
</evidence>
<dbReference type="InterPro" id="IPR007630">
    <property type="entry name" value="RNA_pol_sigma70_r4"/>
</dbReference>
<proteinExistence type="evidence at transcript level"/>
<dbReference type="InterPro" id="IPR036388">
    <property type="entry name" value="WH-like_DNA-bd_sf"/>
</dbReference>
<feature type="domain" description="RNA polymerase sigma-70" evidence="6">
    <location>
        <begin position="218"/>
        <end position="231"/>
    </location>
</feature>
<dbReference type="GO" id="GO:0016987">
    <property type="term" value="F:sigma factor activity"/>
    <property type="evidence" value="ECO:0007669"/>
    <property type="project" value="UniProtKB-KW"/>
</dbReference>
<evidence type="ECO:0000256" key="5">
    <source>
        <dbReference type="ARBA" id="ARBA00023163"/>
    </source>
</evidence>
<dbReference type="InterPro" id="IPR007627">
    <property type="entry name" value="RNA_pol_sigma70_r2"/>
</dbReference>
<dbReference type="NCBIfam" id="TIGR02937">
    <property type="entry name" value="sigma70-ECF"/>
    <property type="match status" value="1"/>
</dbReference>
<accession>A0A0G2SY81</accession>
<sequence length="428" mass="48107">MAIPTVCSSSPNCSPTLSTISLPSLKTLQPLHFQSLPSPTSKFGLTLLSNDALAIAAASETVALANAALEAARDAAMEAAGTGDVRYELERNGFDGLDARRKRRRKRRKGWEEKENVEVPLIIGSVRSGHLTRKQEAQFCMCLKEGARLEAERRKIAASLEHEPSLEQLARAMGMKRRSIHNILRNTRESQKSLIRAYQGLIFSIANSYQGKGLSLQDLVQEGSIGLLRGAERFDPKRGCKLSTYVYWWIRQAITRAIANRRPIRLPGKVRNLLAKIVEAKETLSSRLRRLPSHDEVAELLDVPVFTVKLVWAKSRPPTSLDHVIMTERGRVKLQDIVSDPYEITPEEMVNKHLIKEELEKVLGTLSTRESRILRLRYGLDGLTPKSCDEIGCILNLSRERIRQISIEALMKLQQSSLVDNLKMLYIV</sequence>
<dbReference type="InterPro" id="IPR014284">
    <property type="entry name" value="RNA_pol_sigma-70_dom"/>
</dbReference>
<comment type="similarity">
    <text evidence="1">Belongs to the sigma-70 factor family.</text>
</comment>
<dbReference type="GO" id="GO:0071482">
    <property type="term" value="P:cellular response to light stimulus"/>
    <property type="evidence" value="ECO:0007669"/>
    <property type="project" value="UniProtKB-ARBA"/>
</dbReference>
<evidence type="ECO:0000256" key="4">
    <source>
        <dbReference type="ARBA" id="ARBA00023125"/>
    </source>
</evidence>
<dbReference type="Pfam" id="PF04545">
    <property type="entry name" value="Sigma70_r4"/>
    <property type="match status" value="1"/>
</dbReference>
<reference evidence="7" key="1">
    <citation type="journal article" date="2015" name="Plant Cell">
        <title>Coordinated rates of evolution between interacting plastid and nuclear genes in Geraniaceae.</title>
        <authorList>
            <person name="Zhang J."/>
            <person name="Ruhlman T.A."/>
            <person name="Sabir J."/>
            <person name="Blazier J.C."/>
            <person name="Jansen R.K."/>
        </authorList>
    </citation>
    <scope>NUCLEOTIDE SEQUENCE</scope>
</reference>